<accession>A0ABN9GU91</accession>
<proteinExistence type="predicted"/>
<evidence type="ECO:0000313" key="3">
    <source>
        <dbReference type="Proteomes" id="UP001162483"/>
    </source>
</evidence>
<keyword evidence="3" id="KW-1185">Reference proteome</keyword>
<dbReference type="Proteomes" id="UP001162483">
    <property type="component" value="Unassembled WGS sequence"/>
</dbReference>
<evidence type="ECO:0000256" key="1">
    <source>
        <dbReference type="SAM" id="MobiDB-lite"/>
    </source>
</evidence>
<sequence length="74" mass="7923">SQSPGWRFSAGTWRLPSNTDRGEGPVSVTCCCVCTAEKYTAACFPSKTHTAHVTKQHTVNPLIAPMLTPSCLVS</sequence>
<organism evidence="2 3">
    <name type="scientific">Staurois parvus</name>
    <dbReference type="NCBI Taxonomy" id="386267"/>
    <lineage>
        <taxon>Eukaryota</taxon>
        <taxon>Metazoa</taxon>
        <taxon>Chordata</taxon>
        <taxon>Craniata</taxon>
        <taxon>Vertebrata</taxon>
        <taxon>Euteleostomi</taxon>
        <taxon>Amphibia</taxon>
        <taxon>Batrachia</taxon>
        <taxon>Anura</taxon>
        <taxon>Neobatrachia</taxon>
        <taxon>Ranoidea</taxon>
        <taxon>Ranidae</taxon>
        <taxon>Staurois</taxon>
    </lineage>
</organism>
<evidence type="ECO:0000313" key="2">
    <source>
        <dbReference type="EMBL" id="CAI9612699.1"/>
    </source>
</evidence>
<comment type="caution">
    <text evidence="2">The sequence shown here is derived from an EMBL/GenBank/DDBJ whole genome shotgun (WGS) entry which is preliminary data.</text>
</comment>
<gene>
    <name evidence="2" type="ORF">SPARVUS_LOCUS14743531</name>
</gene>
<dbReference type="EMBL" id="CATNWA010019344">
    <property type="protein sequence ID" value="CAI9612699.1"/>
    <property type="molecule type" value="Genomic_DNA"/>
</dbReference>
<name>A0ABN9GU91_9NEOB</name>
<reference evidence="2" key="1">
    <citation type="submission" date="2023-05" db="EMBL/GenBank/DDBJ databases">
        <authorList>
            <person name="Stuckert A."/>
        </authorList>
    </citation>
    <scope>NUCLEOTIDE SEQUENCE</scope>
</reference>
<feature type="non-terminal residue" evidence="2">
    <location>
        <position position="1"/>
    </location>
</feature>
<protein>
    <submittedName>
        <fullName evidence="2">Uncharacterized protein</fullName>
    </submittedName>
</protein>
<feature type="region of interest" description="Disordered" evidence="1">
    <location>
        <begin position="1"/>
        <end position="24"/>
    </location>
</feature>